<evidence type="ECO:0000313" key="2">
    <source>
        <dbReference type="EMBL" id="KAF9788521.1"/>
    </source>
</evidence>
<keyword evidence="1" id="KW-0732">Signal</keyword>
<dbReference type="AlphaFoldDB" id="A0A9P6HLC4"/>
<feature type="chain" id="PRO_5040330287" description="Secreted protein" evidence="1">
    <location>
        <begin position="20"/>
        <end position="110"/>
    </location>
</feature>
<dbReference type="Proteomes" id="UP000736335">
    <property type="component" value="Unassembled WGS sequence"/>
</dbReference>
<keyword evidence="3" id="KW-1185">Reference proteome</keyword>
<proteinExistence type="predicted"/>
<evidence type="ECO:0000313" key="3">
    <source>
        <dbReference type="Proteomes" id="UP000736335"/>
    </source>
</evidence>
<sequence length="110" mass="12418">MWAKDMVAAVLFVLYTTDGTVPPFTVTVPLSVLVRTPHVTRTAPARASRNLTRGVAWFSNPRITPLKDTKVHRRACATLDFLRERCGTWPSSSLREMRLTVVFPYSTVRV</sequence>
<organism evidence="2 3">
    <name type="scientific">Thelephora terrestris</name>
    <dbReference type="NCBI Taxonomy" id="56493"/>
    <lineage>
        <taxon>Eukaryota</taxon>
        <taxon>Fungi</taxon>
        <taxon>Dikarya</taxon>
        <taxon>Basidiomycota</taxon>
        <taxon>Agaricomycotina</taxon>
        <taxon>Agaricomycetes</taxon>
        <taxon>Thelephorales</taxon>
        <taxon>Thelephoraceae</taxon>
        <taxon>Thelephora</taxon>
    </lineage>
</organism>
<reference evidence="2" key="2">
    <citation type="submission" date="2020-11" db="EMBL/GenBank/DDBJ databases">
        <authorList>
            <consortium name="DOE Joint Genome Institute"/>
            <person name="Kuo A."/>
            <person name="Miyauchi S."/>
            <person name="Kiss E."/>
            <person name="Drula E."/>
            <person name="Kohler A."/>
            <person name="Sanchez-Garcia M."/>
            <person name="Andreopoulos B."/>
            <person name="Barry K.W."/>
            <person name="Bonito G."/>
            <person name="Buee M."/>
            <person name="Carver A."/>
            <person name="Chen C."/>
            <person name="Cichocki N."/>
            <person name="Clum A."/>
            <person name="Culley D."/>
            <person name="Crous P.W."/>
            <person name="Fauchery L."/>
            <person name="Girlanda M."/>
            <person name="Hayes R."/>
            <person name="Keri Z."/>
            <person name="Labutti K."/>
            <person name="Lipzen A."/>
            <person name="Lombard V."/>
            <person name="Magnuson J."/>
            <person name="Maillard F."/>
            <person name="Morin E."/>
            <person name="Murat C."/>
            <person name="Nolan M."/>
            <person name="Ohm R."/>
            <person name="Pangilinan J."/>
            <person name="Pereira M."/>
            <person name="Perotto S."/>
            <person name="Peter M."/>
            <person name="Riley R."/>
            <person name="Sitrit Y."/>
            <person name="Stielow B."/>
            <person name="Szollosi G."/>
            <person name="Zifcakova L."/>
            <person name="Stursova M."/>
            <person name="Spatafora J.W."/>
            <person name="Tedersoo L."/>
            <person name="Vaario L.-M."/>
            <person name="Yamada A."/>
            <person name="Yan M."/>
            <person name="Wang P."/>
            <person name="Xu J."/>
            <person name="Bruns T."/>
            <person name="Baldrian P."/>
            <person name="Vilgalys R."/>
            <person name="Henrissat B."/>
            <person name="Grigoriev I.V."/>
            <person name="Hibbett D."/>
            <person name="Nagy L.G."/>
            <person name="Martin F.M."/>
        </authorList>
    </citation>
    <scope>NUCLEOTIDE SEQUENCE</scope>
    <source>
        <strain evidence="2">UH-Tt-Lm1</strain>
    </source>
</reference>
<protein>
    <recommendedName>
        <fullName evidence="4">Secreted protein</fullName>
    </recommendedName>
</protein>
<evidence type="ECO:0000256" key="1">
    <source>
        <dbReference type="SAM" id="SignalP"/>
    </source>
</evidence>
<gene>
    <name evidence="2" type="ORF">BJ322DRAFT_640241</name>
</gene>
<name>A0A9P6HLC4_9AGAM</name>
<feature type="signal peptide" evidence="1">
    <location>
        <begin position="1"/>
        <end position="19"/>
    </location>
</feature>
<comment type="caution">
    <text evidence="2">The sequence shown here is derived from an EMBL/GenBank/DDBJ whole genome shotgun (WGS) entry which is preliminary data.</text>
</comment>
<evidence type="ECO:0008006" key="4">
    <source>
        <dbReference type="Google" id="ProtNLM"/>
    </source>
</evidence>
<accession>A0A9P6HLC4</accession>
<dbReference type="EMBL" id="WIUZ02000004">
    <property type="protein sequence ID" value="KAF9788521.1"/>
    <property type="molecule type" value="Genomic_DNA"/>
</dbReference>
<reference evidence="2" key="1">
    <citation type="journal article" date="2020" name="Nat. Commun.">
        <title>Large-scale genome sequencing of mycorrhizal fungi provides insights into the early evolution of symbiotic traits.</title>
        <authorList>
            <person name="Miyauchi S."/>
            <person name="Kiss E."/>
            <person name="Kuo A."/>
            <person name="Drula E."/>
            <person name="Kohler A."/>
            <person name="Sanchez-Garcia M."/>
            <person name="Morin E."/>
            <person name="Andreopoulos B."/>
            <person name="Barry K.W."/>
            <person name="Bonito G."/>
            <person name="Buee M."/>
            <person name="Carver A."/>
            <person name="Chen C."/>
            <person name="Cichocki N."/>
            <person name="Clum A."/>
            <person name="Culley D."/>
            <person name="Crous P.W."/>
            <person name="Fauchery L."/>
            <person name="Girlanda M."/>
            <person name="Hayes R.D."/>
            <person name="Keri Z."/>
            <person name="LaButti K."/>
            <person name="Lipzen A."/>
            <person name="Lombard V."/>
            <person name="Magnuson J."/>
            <person name="Maillard F."/>
            <person name="Murat C."/>
            <person name="Nolan M."/>
            <person name="Ohm R.A."/>
            <person name="Pangilinan J."/>
            <person name="Pereira M.F."/>
            <person name="Perotto S."/>
            <person name="Peter M."/>
            <person name="Pfister S."/>
            <person name="Riley R."/>
            <person name="Sitrit Y."/>
            <person name="Stielow J.B."/>
            <person name="Szollosi G."/>
            <person name="Zifcakova L."/>
            <person name="Stursova M."/>
            <person name="Spatafora J.W."/>
            <person name="Tedersoo L."/>
            <person name="Vaario L.M."/>
            <person name="Yamada A."/>
            <person name="Yan M."/>
            <person name="Wang P."/>
            <person name="Xu J."/>
            <person name="Bruns T."/>
            <person name="Baldrian P."/>
            <person name="Vilgalys R."/>
            <person name="Dunand C."/>
            <person name="Henrissat B."/>
            <person name="Grigoriev I.V."/>
            <person name="Hibbett D."/>
            <person name="Nagy L.G."/>
            <person name="Martin F.M."/>
        </authorList>
    </citation>
    <scope>NUCLEOTIDE SEQUENCE</scope>
    <source>
        <strain evidence="2">UH-Tt-Lm1</strain>
    </source>
</reference>